<evidence type="ECO:0000313" key="4">
    <source>
        <dbReference type="Proteomes" id="UP001458880"/>
    </source>
</evidence>
<feature type="compositionally biased region" description="Basic and acidic residues" evidence="1">
    <location>
        <begin position="349"/>
        <end position="360"/>
    </location>
</feature>
<feature type="transmembrane region" description="Helical" evidence="2">
    <location>
        <begin position="100"/>
        <end position="119"/>
    </location>
</feature>
<reference evidence="3 4" key="1">
    <citation type="journal article" date="2024" name="BMC Genomics">
        <title>De novo assembly and annotation of Popillia japonica's genome with initial clues to its potential as an invasive pest.</title>
        <authorList>
            <person name="Cucini C."/>
            <person name="Boschi S."/>
            <person name="Funari R."/>
            <person name="Cardaioli E."/>
            <person name="Iannotti N."/>
            <person name="Marturano G."/>
            <person name="Paoli F."/>
            <person name="Bruttini M."/>
            <person name="Carapelli A."/>
            <person name="Frati F."/>
            <person name="Nardi F."/>
        </authorList>
    </citation>
    <scope>NUCLEOTIDE SEQUENCE [LARGE SCALE GENOMIC DNA]</scope>
    <source>
        <strain evidence="3">DMR45628</strain>
    </source>
</reference>
<evidence type="ECO:0000256" key="1">
    <source>
        <dbReference type="SAM" id="MobiDB-lite"/>
    </source>
</evidence>
<proteinExistence type="predicted"/>
<feature type="transmembrane region" description="Helical" evidence="2">
    <location>
        <begin position="72"/>
        <end position="93"/>
    </location>
</feature>
<dbReference type="Proteomes" id="UP001458880">
    <property type="component" value="Unassembled WGS sequence"/>
</dbReference>
<dbReference type="AlphaFoldDB" id="A0AAW1IW54"/>
<evidence type="ECO:0000256" key="2">
    <source>
        <dbReference type="SAM" id="Phobius"/>
    </source>
</evidence>
<feature type="compositionally biased region" description="Acidic residues" evidence="1">
    <location>
        <begin position="330"/>
        <end position="339"/>
    </location>
</feature>
<feature type="region of interest" description="Disordered" evidence="1">
    <location>
        <begin position="303"/>
        <end position="380"/>
    </location>
</feature>
<keyword evidence="4" id="KW-1185">Reference proteome</keyword>
<comment type="caution">
    <text evidence="3">The sequence shown here is derived from an EMBL/GenBank/DDBJ whole genome shotgun (WGS) entry which is preliminary data.</text>
</comment>
<dbReference type="EMBL" id="JASPKY010000523">
    <property type="protein sequence ID" value="KAK9694066.1"/>
    <property type="molecule type" value="Genomic_DNA"/>
</dbReference>
<keyword evidence="2" id="KW-0472">Membrane</keyword>
<feature type="transmembrane region" description="Helical" evidence="2">
    <location>
        <begin position="163"/>
        <end position="186"/>
    </location>
</feature>
<evidence type="ECO:0000313" key="3">
    <source>
        <dbReference type="EMBL" id="KAK9694066.1"/>
    </source>
</evidence>
<feature type="transmembrane region" description="Helical" evidence="2">
    <location>
        <begin position="33"/>
        <end position="52"/>
    </location>
</feature>
<keyword evidence="2" id="KW-0812">Transmembrane</keyword>
<organism evidence="3 4">
    <name type="scientific">Popillia japonica</name>
    <name type="common">Japanese beetle</name>
    <dbReference type="NCBI Taxonomy" id="7064"/>
    <lineage>
        <taxon>Eukaryota</taxon>
        <taxon>Metazoa</taxon>
        <taxon>Ecdysozoa</taxon>
        <taxon>Arthropoda</taxon>
        <taxon>Hexapoda</taxon>
        <taxon>Insecta</taxon>
        <taxon>Pterygota</taxon>
        <taxon>Neoptera</taxon>
        <taxon>Endopterygota</taxon>
        <taxon>Coleoptera</taxon>
        <taxon>Polyphaga</taxon>
        <taxon>Scarabaeiformia</taxon>
        <taxon>Scarabaeidae</taxon>
        <taxon>Rutelinae</taxon>
        <taxon>Popillia</taxon>
    </lineage>
</organism>
<keyword evidence="2" id="KW-1133">Transmembrane helix</keyword>
<feature type="compositionally biased region" description="Polar residues" evidence="1">
    <location>
        <begin position="368"/>
        <end position="380"/>
    </location>
</feature>
<feature type="transmembrane region" description="Helical" evidence="2">
    <location>
        <begin position="125"/>
        <end position="143"/>
    </location>
</feature>
<protein>
    <submittedName>
        <fullName evidence="3">Uncharacterized protein</fullName>
    </submittedName>
</protein>
<name>A0AAW1IW54_POPJA</name>
<gene>
    <name evidence="3" type="ORF">QE152_g33793</name>
</gene>
<accession>A0AAW1IW54</accession>
<sequence>MWHILHFIFEESVNLLLKKMRMKEYIRVRLKHSVWYLGFYITSFFYCTATLYKNNIDIFSHSKLLGIEKETVPGYLILGFIVLCTFYAHSIIWEGLKKGLSISSASYLFLTMFILLTYFCRKVEISLSLLAIISLSQFGIELARCISTLLKQDSQIAKFLLKIILWAAISLFVLTHIVIVPLFFLFPLGYSFIIEIKSTSLLLLNITLWLWFSSELLNNPLYKYIYHWIYHDLETPKTKCPGSAAECSLFQPRDDVAFNLKIIREEIKDREAKMMSLRKPKSRSMLMQTLKCMVVIKKKLKEKKSASESSDSEESESDLQTPLKEKNSDSEEDISELDDDKIGLLAKNNNEENKVVINDELKDDLDDCNSNQGHSKVNME</sequence>